<dbReference type="RefSeq" id="WP_175395505.1">
    <property type="nucleotide sequence ID" value="NZ_JABMCB010000176.1"/>
</dbReference>
<dbReference type="InterPro" id="IPR000594">
    <property type="entry name" value="ThiF_NAD_FAD-bd"/>
</dbReference>
<accession>A0A7Y6BVF6</accession>
<dbReference type="EMBL" id="JABMCB010000176">
    <property type="protein sequence ID" value="NUU75735.1"/>
    <property type="molecule type" value="Genomic_DNA"/>
</dbReference>
<dbReference type="Gene3D" id="3.40.50.720">
    <property type="entry name" value="NAD(P)-binding Rossmann-like Domain"/>
    <property type="match status" value="1"/>
</dbReference>
<dbReference type="GO" id="GO:0008641">
    <property type="term" value="F:ubiquitin-like modifier activating enzyme activity"/>
    <property type="evidence" value="ECO:0007669"/>
    <property type="project" value="InterPro"/>
</dbReference>
<dbReference type="Pfam" id="PF00899">
    <property type="entry name" value="ThiF"/>
    <property type="match status" value="1"/>
</dbReference>
<dbReference type="AlphaFoldDB" id="A0A7Y6BVF6"/>
<evidence type="ECO:0000313" key="2">
    <source>
        <dbReference type="EMBL" id="NUU75735.1"/>
    </source>
</evidence>
<sequence>MIIFHPDMKPLFQIVQLGTGANGSAVVQQLTQLMNIFSVKGSYLLADPDIVEKHNLKNQLFLPSDVGQKKADVLARRYGRHYEVPVFSYAEQYVSTLETMEALFDDAFLKDYYCNMKIPVLIGTVDNNFSRQLMHAFFMSQPYMIYVDAGVEGSRVPQDARSMDSWTSEERDAYNATGWTGQIVCGIRWNDETILDPVCSAFPDMLLDDDPIAPGAACIQQLSKEPQKLLTNKYAALEVISYFNTLFSEQRIAHHKSYINLKHKYKVKTYPIEKQQILSHQSESE</sequence>
<evidence type="ECO:0000313" key="3">
    <source>
        <dbReference type="Proteomes" id="UP000526125"/>
    </source>
</evidence>
<keyword evidence="3" id="KW-1185">Reference proteome</keyword>
<evidence type="ECO:0000259" key="1">
    <source>
        <dbReference type="Pfam" id="PF00899"/>
    </source>
</evidence>
<gene>
    <name evidence="2" type="ORF">HP552_10895</name>
</gene>
<name>A0A7Y6BVF6_9BACL</name>
<feature type="domain" description="THIF-type NAD/FAD binding fold" evidence="1">
    <location>
        <begin position="14"/>
        <end position="135"/>
    </location>
</feature>
<proteinExistence type="predicted"/>
<organism evidence="2 3">
    <name type="scientific">Paenibacillus xylanilyticus</name>
    <dbReference type="NCBI Taxonomy" id="248903"/>
    <lineage>
        <taxon>Bacteria</taxon>
        <taxon>Bacillati</taxon>
        <taxon>Bacillota</taxon>
        <taxon>Bacilli</taxon>
        <taxon>Bacillales</taxon>
        <taxon>Paenibacillaceae</taxon>
        <taxon>Paenibacillus</taxon>
    </lineage>
</organism>
<protein>
    <submittedName>
        <fullName evidence="2">Thiamine biosynthesis protein ThiF</fullName>
    </submittedName>
</protein>
<comment type="caution">
    <text evidence="2">The sequence shown here is derived from an EMBL/GenBank/DDBJ whole genome shotgun (WGS) entry which is preliminary data.</text>
</comment>
<reference evidence="2 3" key="1">
    <citation type="submission" date="2020-05" db="EMBL/GenBank/DDBJ databases">
        <title>Genome Sequencing of Type Strains.</title>
        <authorList>
            <person name="Lemaire J.F."/>
            <person name="Inderbitzin P."/>
            <person name="Gregorio O.A."/>
            <person name="Collins S.B."/>
            <person name="Wespe N."/>
            <person name="Knight-Connoni V."/>
        </authorList>
    </citation>
    <scope>NUCLEOTIDE SEQUENCE [LARGE SCALE GENOMIC DNA]</scope>
    <source>
        <strain evidence="2 3">LMG 21957</strain>
    </source>
</reference>
<dbReference type="InterPro" id="IPR035985">
    <property type="entry name" value="Ubiquitin-activating_enz"/>
</dbReference>
<dbReference type="SUPFAM" id="SSF69572">
    <property type="entry name" value="Activating enzymes of the ubiquitin-like proteins"/>
    <property type="match status" value="1"/>
</dbReference>
<dbReference type="Proteomes" id="UP000526125">
    <property type="component" value="Unassembled WGS sequence"/>
</dbReference>